<accession>A0A0K0FV55</accession>
<dbReference type="Proteomes" id="UP000035680">
    <property type="component" value="Unassembled WGS sequence"/>
</dbReference>
<reference evidence="3" key="2">
    <citation type="submission" date="2015-08" db="UniProtKB">
        <authorList>
            <consortium name="WormBaseParasite"/>
        </authorList>
    </citation>
    <scope>IDENTIFICATION</scope>
</reference>
<protein>
    <submittedName>
        <fullName evidence="3">TACC_C domain-containing protein</fullName>
    </submittedName>
</protein>
<name>A0A0K0FV55_STRVS</name>
<proteinExistence type="predicted"/>
<sequence length="288" mass="32525">MEAVNIPNDIGKTMTKKGGPLKNLDDTVSSTGSIPSMNFGNQDTYIDSLSKKQNIVTSSDLPGLYKEILSTADRSEVVDQIVKIIQLHSKTEVDNLLRSAVLQESIFHGQCEQLLNIINRVKGGDVLIEKENTKDSSVSEAQLNALVRRERDVQGRYKKLLQKKDILDKEMEEVRKTFEYCIMKEGEYKKSKVDLIEYLDYLKASHARCKAVCKQLKAESDAEIHSIQGEAEIRAQDMVTNIKLNELRLKDLKTQIASFDSKIKEMTAILQDILAQNEDEISDNDSRA</sequence>
<dbReference type="WBParaSite" id="SVE_1621900.1">
    <property type="protein sequence ID" value="SVE_1621900.1"/>
    <property type="gene ID" value="SVE_1621900"/>
</dbReference>
<evidence type="ECO:0000313" key="2">
    <source>
        <dbReference type="Proteomes" id="UP000035680"/>
    </source>
</evidence>
<reference evidence="2" key="1">
    <citation type="submission" date="2014-07" db="EMBL/GenBank/DDBJ databases">
        <authorList>
            <person name="Martin A.A"/>
            <person name="De Silva N."/>
        </authorList>
    </citation>
    <scope>NUCLEOTIDE SEQUENCE</scope>
</reference>
<organism evidence="2 3">
    <name type="scientific">Strongyloides venezuelensis</name>
    <name type="common">Threadworm</name>
    <dbReference type="NCBI Taxonomy" id="75913"/>
    <lineage>
        <taxon>Eukaryota</taxon>
        <taxon>Metazoa</taxon>
        <taxon>Ecdysozoa</taxon>
        <taxon>Nematoda</taxon>
        <taxon>Chromadorea</taxon>
        <taxon>Rhabditida</taxon>
        <taxon>Tylenchina</taxon>
        <taxon>Panagrolaimomorpha</taxon>
        <taxon>Strongyloidoidea</taxon>
        <taxon>Strongyloididae</taxon>
        <taxon>Strongyloides</taxon>
    </lineage>
</organism>
<dbReference type="AlphaFoldDB" id="A0A0K0FV55"/>
<keyword evidence="2" id="KW-1185">Reference proteome</keyword>
<evidence type="ECO:0000313" key="3">
    <source>
        <dbReference type="WBParaSite" id="SVE_1621900.1"/>
    </source>
</evidence>
<evidence type="ECO:0000256" key="1">
    <source>
        <dbReference type="SAM" id="MobiDB-lite"/>
    </source>
</evidence>
<feature type="region of interest" description="Disordered" evidence="1">
    <location>
        <begin position="1"/>
        <end position="23"/>
    </location>
</feature>